<name>X8DJ97_MYCXE</name>
<accession>X8DJ97</accession>
<evidence type="ECO:0000313" key="1">
    <source>
        <dbReference type="EMBL" id="EUA68469.1"/>
    </source>
</evidence>
<gene>
    <name evidence="1" type="primary">nadA</name>
    <name evidence="1" type="ORF">I553_3934</name>
</gene>
<dbReference type="AlphaFoldDB" id="X8DJ97"/>
<dbReference type="GO" id="GO:0016740">
    <property type="term" value="F:transferase activity"/>
    <property type="evidence" value="ECO:0007669"/>
    <property type="project" value="UniProtKB-KW"/>
</dbReference>
<protein>
    <submittedName>
        <fullName evidence="1">Quinolinate synthase A domain protein</fullName>
        <ecNumber evidence="1">2.5.1.72</ecNumber>
    </submittedName>
</protein>
<reference evidence="1" key="1">
    <citation type="submission" date="2014-01" db="EMBL/GenBank/DDBJ databases">
        <authorList>
            <person name="Brown-Elliot B."/>
            <person name="Wallace R."/>
            <person name="Lenaerts A."/>
            <person name="Ordway D."/>
            <person name="DeGroote M.A."/>
            <person name="Parker T."/>
            <person name="Sizemore C."/>
            <person name="Tallon L.J."/>
            <person name="Sadzewicz L.K."/>
            <person name="Sengamalay N."/>
            <person name="Fraser C.M."/>
            <person name="Hine E."/>
            <person name="Shefchek K.A."/>
            <person name="Das S.P."/>
            <person name="Tettelin H."/>
        </authorList>
    </citation>
    <scope>NUCLEOTIDE SEQUENCE [LARGE SCALE GENOMIC DNA]</scope>
    <source>
        <strain evidence="1">4042</strain>
    </source>
</reference>
<dbReference type="EC" id="2.5.1.72" evidence="1"/>
<organism evidence="1">
    <name type="scientific">Mycobacterium xenopi 4042</name>
    <dbReference type="NCBI Taxonomy" id="1299334"/>
    <lineage>
        <taxon>Bacteria</taxon>
        <taxon>Bacillati</taxon>
        <taxon>Actinomycetota</taxon>
        <taxon>Actinomycetes</taxon>
        <taxon>Mycobacteriales</taxon>
        <taxon>Mycobacteriaceae</taxon>
        <taxon>Mycobacterium</taxon>
    </lineage>
</organism>
<comment type="caution">
    <text evidence="1">The sequence shown here is derived from an EMBL/GenBank/DDBJ whole genome shotgun (WGS) entry which is preliminary data.</text>
</comment>
<proteinExistence type="predicted"/>
<sequence length="66" mass="7121">MTVLNRTETLVDELAAGIVDSPAATPVWTAANNGPQRFAGSRNCAMPPSWRTTISCGHPGRRRPCR</sequence>
<keyword evidence="1" id="KW-0808">Transferase</keyword>
<dbReference type="EMBL" id="JAOB01000014">
    <property type="protein sequence ID" value="EUA68469.1"/>
    <property type="molecule type" value="Genomic_DNA"/>
</dbReference>